<dbReference type="Pfam" id="PF25690">
    <property type="entry name" value="Phage_gp49"/>
    <property type="match status" value="1"/>
</dbReference>
<dbReference type="AlphaFoldDB" id="A0A291RT77"/>
<name>A0A291RT77_9NOCA</name>
<accession>A0A291RT77</accession>
<feature type="region of interest" description="Disordered" evidence="1">
    <location>
        <begin position="91"/>
        <end position="126"/>
    </location>
</feature>
<evidence type="ECO:0000313" key="2">
    <source>
        <dbReference type="EMBL" id="ATL70746.1"/>
    </source>
</evidence>
<organism evidence="2 3">
    <name type="scientific">Nocardia terpenica</name>
    <dbReference type="NCBI Taxonomy" id="455432"/>
    <lineage>
        <taxon>Bacteria</taxon>
        <taxon>Bacillati</taxon>
        <taxon>Actinomycetota</taxon>
        <taxon>Actinomycetes</taxon>
        <taxon>Mycobacteriales</taxon>
        <taxon>Nocardiaceae</taxon>
        <taxon>Nocardia</taxon>
    </lineage>
</organism>
<gene>
    <name evidence="2" type="ORF">CRH09_35770</name>
</gene>
<proteinExistence type="predicted"/>
<feature type="region of interest" description="Disordered" evidence="1">
    <location>
        <begin position="133"/>
        <end position="152"/>
    </location>
</feature>
<evidence type="ECO:0000256" key="1">
    <source>
        <dbReference type="SAM" id="MobiDB-lite"/>
    </source>
</evidence>
<feature type="region of interest" description="Disordered" evidence="1">
    <location>
        <begin position="1"/>
        <end position="38"/>
    </location>
</feature>
<dbReference type="RefSeq" id="WP_098697691.1">
    <property type="nucleotide sequence ID" value="NZ_CP023778.1"/>
</dbReference>
<evidence type="ECO:0000313" key="3">
    <source>
        <dbReference type="Proteomes" id="UP000221961"/>
    </source>
</evidence>
<dbReference type="EMBL" id="CP023778">
    <property type="protein sequence ID" value="ATL70746.1"/>
    <property type="molecule type" value="Genomic_DNA"/>
</dbReference>
<dbReference type="KEGG" id="ntp:CRH09_35770"/>
<dbReference type="InterPro" id="IPR057999">
    <property type="entry name" value="Gp49"/>
</dbReference>
<feature type="compositionally biased region" description="Low complexity" evidence="1">
    <location>
        <begin position="1"/>
        <end position="12"/>
    </location>
</feature>
<dbReference type="GeneID" id="88362619"/>
<sequence>MTEFDPFATAPADEPPTEPVQDAPAATADRPAAAMSSDGKVVVTLKGGADFEDPWIVIHADDVDDAVRQLNGRLAKLMELAQKAAAKFRELGGKSGRASGQQQAQRPARKRPPDGAPEQPDGWEYRTGVSKAGKTWQGYFPPRGVHDDPIWF</sequence>
<protein>
    <submittedName>
        <fullName evidence="2">Uncharacterized protein</fullName>
    </submittedName>
</protein>
<dbReference type="Proteomes" id="UP000221961">
    <property type="component" value="Chromosome"/>
</dbReference>
<reference evidence="2 3" key="1">
    <citation type="submission" date="2017-10" db="EMBL/GenBank/DDBJ databases">
        <title>Comparative genomics between pathogenic Norcardia.</title>
        <authorList>
            <person name="Zeng L."/>
        </authorList>
    </citation>
    <scope>NUCLEOTIDE SEQUENCE [LARGE SCALE GENOMIC DNA]</scope>
    <source>
        <strain evidence="2 3">NC_YFY_NT001</strain>
    </source>
</reference>
<feature type="compositionally biased region" description="Low complexity" evidence="1">
    <location>
        <begin position="22"/>
        <end position="34"/>
    </location>
</feature>